<evidence type="ECO:0008006" key="4">
    <source>
        <dbReference type="Google" id="ProtNLM"/>
    </source>
</evidence>
<proteinExistence type="predicted"/>
<evidence type="ECO:0000256" key="1">
    <source>
        <dbReference type="SAM" id="Phobius"/>
    </source>
</evidence>
<evidence type="ECO:0000313" key="2">
    <source>
        <dbReference type="EMBL" id="PWF39431.1"/>
    </source>
</evidence>
<keyword evidence="1" id="KW-0812">Transmembrane</keyword>
<gene>
    <name evidence="2" type="ORF">C7C56_026895</name>
</gene>
<comment type="caution">
    <text evidence="2">The sequence shown here is derived from an EMBL/GenBank/DDBJ whole genome shotgun (WGS) entry which is preliminary data.</text>
</comment>
<protein>
    <recommendedName>
        <fullName evidence="4">O-antigen ligase domain-containing protein</fullName>
    </recommendedName>
</protein>
<accession>A0A2U2H9W2</accession>
<feature type="transmembrane region" description="Helical" evidence="1">
    <location>
        <begin position="180"/>
        <end position="201"/>
    </location>
</feature>
<dbReference type="Proteomes" id="UP000241421">
    <property type="component" value="Unassembled WGS sequence"/>
</dbReference>
<feature type="transmembrane region" description="Helical" evidence="1">
    <location>
        <begin position="107"/>
        <end position="123"/>
    </location>
</feature>
<dbReference type="AlphaFoldDB" id="A0A2U2H9W2"/>
<feature type="transmembrane region" description="Helical" evidence="1">
    <location>
        <begin position="295"/>
        <end position="313"/>
    </location>
</feature>
<keyword evidence="1" id="KW-1133">Transmembrane helix</keyword>
<evidence type="ECO:0000313" key="3">
    <source>
        <dbReference type="Proteomes" id="UP000241421"/>
    </source>
</evidence>
<sequence>MGGAKGRAVAAVFAVLLAAAVSRYPFEGTVLGPVLLAYAGLLCWRPVLWLALLPALLPVLDLAPWTGWFFLEEIDLLLLVTAAVGYWRPDAGAGAARAALPRAVRHAAALVSLALALALWRAMTPWPQADLNAFATYQSGWNGVRTAKGWLWALILLPLLRRDAGPALERLRSHFFPGMLAGLALVALAAGAERIAFPGLLNMASDYRTSAPFSAMHTGGAALDGYLSLCLPLLAPWLAGPSGRLRTTVALALLAAAAYAGLTTFSRTLYLAFGVSALLLWALHRPAPTPRQRALAALALVLAASALTLVFSAGGYRGLAAAMLVLCAAGWLATRGLGWRDA</sequence>
<feature type="non-terminal residue" evidence="2">
    <location>
        <position position="342"/>
    </location>
</feature>
<feature type="transmembrane region" description="Helical" evidence="1">
    <location>
        <begin position="221"/>
        <end position="238"/>
    </location>
</feature>
<organism evidence="2 3">
    <name type="scientific">Massilia glaciei</name>
    <dbReference type="NCBI Taxonomy" id="1524097"/>
    <lineage>
        <taxon>Bacteria</taxon>
        <taxon>Pseudomonadati</taxon>
        <taxon>Pseudomonadota</taxon>
        <taxon>Betaproteobacteria</taxon>
        <taxon>Burkholderiales</taxon>
        <taxon>Oxalobacteraceae</taxon>
        <taxon>Telluria group</taxon>
        <taxon>Massilia</taxon>
    </lineage>
</organism>
<reference evidence="2 3" key="1">
    <citation type="submission" date="2018-04" db="EMBL/GenBank/DDBJ databases">
        <title>Massilia violaceinigra sp. nov., a novel purple-pigmented bacterium isolated from Tianshan glacier, Xinjiang, China.</title>
        <authorList>
            <person name="Wang H."/>
        </authorList>
    </citation>
    <scope>NUCLEOTIDE SEQUENCE [LARGE SCALE GENOMIC DNA]</scope>
    <source>
        <strain evidence="2 3">B448-2</strain>
    </source>
</reference>
<keyword evidence="3" id="KW-1185">Reference proteome</keyword>
<feature type="transmembrane region" description="Helical" evidence="1">
    <location>
        <begin position="319"/>
        <end position="338"/>
    </location>
</feature>
<feature type="transmembrane region" description="Helical" evidence="1">
    <location>
        <begin position="268"/>
        <end position="283"/>
    </location>
</feature>
<keyword evidence="1" id="KW-0472">Membrane</keyword>
<dbReference type="EMBL" id="PXWF02000339">
    <property type="protein sequence ID" value="PWF39431.1"/>
    <property type="molecule type" value="Genomic_DNA"/>
</dbReference>
<name>A0A2U2H9W2_9BURK</name>